<dbReference type="InterPro" id="IPR053282">
    <property type="entry name" value="RGS_domain-containing"/>
</dbReference>
<feature type="non-terminal residue" evidence="1">
    <location>
        <position position="1"/>
    </location>
</feature>
<organism evidence="1 2">
    <name type="scientific">Pleurodeles waltl</name>
    <name type="common">Iberian ribbed newt</name>
    <dbReference type="NCBI Taxonomy" id="8319"/>
    <lineage>
        <taxon>Eukaryota</taxon>
        <taxon>Metazoa</taxon>
        <taxon>Chordata</taxon>
        <taxon>Craniata</taxon>
        <taxon>Vertebrata</taxon>
        <taxon>Euteleostomi</taxon>
        <taxon>Amphibia</taxon>
        <taxon>Batrachia</taxon>
        <taxon>Caudata</taxon>
        <taxon>Salamandroidea</taxon>
        <taxon>Salamandridae</taxon>
        <taxon>Pleurodelinae</taxon>
        <taxon>Pleurodeles</taxon>
    </lineage>
</organism>
<gene>
    <name evidence="1" type="ORF">NDU88_003881</name>
</gene>
<dbReference type="AlphaFoldDB" id="A0AAV7T6V2"/>
<dbReference type="EMBL" id="JANPWB010000007">
    <property type="protein sequence ID" value="KAJ1172026.1"/>
    <property type="molecule type" value="Genomic_DNA"/>
</dbReference>
<reference evidence="1" key="1">
    <citation type="journal article" date="2022" name="bioRxiv">
        <title>Sequencing and chromosome-scale assembly of the giantPleurodeles waltlgenome.</title>
        <authorList>
            <person name="Brown T."/>
            <person name="Elewa A."/>
            <person name="Iarovenko S."/>
            <person name="Subramanian E."/>
            <person name="Araus A.J."/>
            <person name="Petzold A."/>
            <person name="Susuki M."/>
            <person name="Suzuki K.-i.T."/>
            <person name="Hayashi T."/>
            <person name="Toyoda A."/>
            <person name="Oliveira C."/>
            <person name="Osipova E."/>
            <person name="Leigh N.D."/>
            <person name="Simon A."/>
            <person name="Yun M.H."/>
        </authorList>
    </citation>
    <scope>NUCLEOTIDE SEQUENCE</scope>
    <source>
        <strain evidence="1">20211129_DDA</strain>
        <tissue evidence="1">Liver</tissue>
    </source>
</reference>
<proteinExistence type="predicted"/>
<keyword evidence="2" id="KW-1185">Reference proteome</keyword>
<protein>
    <submittedName>
        <fullName evidence="1">Uncharacterized protein</fullName>
    </submittedName>
</protein>
<feature type="non-terminal residue" evidence="1">
    <location>
        <position position="185"/>
    </location>
</feature>
<dbReference type="Proteomes" id="UP001066276">
    <property type="component" value="Chromosome 4_1"/>
</dbReference>
<dbReference type="PANTHER" id="PTHR47079:SF1">
    <property type="entry name" value="REGULATOR OF G-PROTEIN SIGNALING PROTEIN-LIKE"/>
    <property type="match status" value="1"/>
</dbReference>
<evidence type="ECO:0000313" key="2">
    <source>
        <dbReference type="Proteomes" id="UP001066276"/>
    </source>
</evidence>
<dbReference type="PANTHER" id="PTHR47079">
    <property type="entry name" value="REGULATOR OF G-PROTEIN SIGNALING PROTEIN-LIKE"/>
    <property type="match status" value="1"/>
</dbReference>
<comment type="caution">
    <text evidence="1">The sequence shown here is derived from an EMBL/GenBank/DDBJ whole genome shotgun (WGS) entry which is preliminary data.</text>
</comment>
<accession>A0AAV7T6V2</accession>
<evidence type="ECO:0000313" key="1">
    <source>
        <dbReference type="EMBL" id="KAJ1172026.1"/>
    </source>
</evidence>
<sequence length="185" mass="21614">FFRLRDDASILMSYGMYQEADEARLQGKINMITRLFLQADTPHKFRVNISEAQKDMICDMASKGSVERSIFHSAVLTVLPLLMYFWKKFCRKKAVDLFFRYRQELKRMLAKQLDVTRPEGCWQSSRIQGIEEYPIIRFTLSRGIELILPHKLLIPKDNDRKTTTTQTSLISGKKQQSFICVTDPP</sequence>
<name>A0AAV7T6V2_PLEWA</name>